<reference evidence="7" key="1">
    <citation type="submission" date="2022-06" db="EMBL/GenBank/DDBJ databases">
        <title>Genomic Encyclopedia of Archaeal and Bacterial Type Strains, Phase II (KMG-II): from individual species to whole genera.</title>
        <authorList>
            <person name="Goeker M."/>
        </authorList>
    </citation>
    <scope>NUCLEOTIDE SEQUENCE</scope>
    <source>
        <strain evidence="7">DSM 43935</strain>
    </source>
</reference>
<dbReference type="CDD" id="cd04301">
    <property type="entry name" value="NAT_SF"/>
    <property type="match status" value="1"/>
</dbReference>
<dbReference type="Gene3D" id="3.40.630.30">
    <property type="match status" value="1"/>
</dbReference>
<comment type="function">
    <text evidence="1">Acyltransferase required for the direct transfer of medium- to long-chain fatty acyl moieties from a carrier protein (MbtL) on to the epsilon-amino group of lysine residue in the mycobactin core.</text>
</comment>
<dbReference type="InterPro" id="IPR019432">
    <property type="entry name" value="Acyltransferase_MbtK/IucB-like"/>
</dbReference>
<keyword evidence="8" id="KW-1185">Reference proteome</keyword>
<dbReference type="AlphaFoldDB" id="A0AAE3GJM0"/>
<evidence type="ECO:0000256" key="4">
    <source>
        <dbReference type="ARBA" id="ARBA00023251"/>
    </source>
</evidence>
<dbReference type="Proteomes" id="UP001206128">
    <property type="component" value="Unassembled WGS sequence"/>
</dbReference>
<dbReference type="SUPFAM" id="SSF55729">
    <property type="entry name" value="Acyl-CoA N-acyltransferases (Nat)"/>
    <property type="match status" value="1"/>
</dbReference>
<dbReference type="PANTHER" id="PTHR31438:SF1">
    <property type="entry name" value="LYSINE N-ACYLTRANSFERASE C17G9.06C-RELATED"/>
    <property type="match status" value="1"/>
</dbReference>
<evidence type="ECO:0000256" key="1">
    <source>
        <dbReference type="ARBA" id="ARBA00003818"/>
    </source>
</evidence>
<evidence type="ECO:0000313" key="8">
    <source>
        <dbReference type="Proteomes" id="UP001206128"/>
    </source>
</evidence>
<protein>
    <recommendedName>
        <fullName evidence="3">Lysine N-acyltransferase MbtK</fullName>
    </recommendedName>
    <alternativeName>
        <fullName evidence="5">Mycobactin synthase protein K</fullName>
    </alternativeName>
</protein>
<comment type="caution">
    <text evidence="7">The sequence shown here is derived from an EMBL/GenBank/DDBJ whole genome shotgun (WGS) entry which is preliminary data.</text>
</comment>
<dbReference type="InterPro" id="IPR016181">
    <property type="entry name" value="Acyl_CoA_acyltransferase"/>
</dbReference>
<dbReference type="InterPro" id="IPR000182">
    <property type="entry name" value="GNAT_dom"/>
</dbReference>
<comment type="pathway">
    <text evidence="2">Siderophore biosynthesis; mycobactin biosynthesis.</text>
</comment>
<organism evidence="7 8">
    <name type="scientific">Goodfellowiella coeruleoviolacea</name>
    <dbReference type="NCBI Taxonomy" id="334858"/>
    <lineage>
        <taxon>Bacteria</taxon>
        <taxon>Bacillati</taxon>
        <taxon>Actinomycetota</taxon>
        <taxon>Actinomycetes</taxon>
        <taxon>Pseudonocardiales</taxon>
        <taxon>Pseudonocardiaceae</taxon>
        <taxon>Goodfellowiella</taxon>
    </lineage>
</organism>
<dbReference type="GO" id="GO:0019290">
    <property type="term" value="P:siderophore biosynthetic process"/>
    <property type="evidence" value="ECO:0007669"/>
    <property type="project" value="InterPro"/>
</dbReference>
<dbReference type="Pfam" id="PF13523">
    <property type="entry name" value="Acetyltransf_8"/>
    <property type="match status" value="1"/>
</dbReference>
<dbReference type="EMBL" id="JAMTCK010000015">
    <property type="protein sequence ID" value="MCP2168627.1"/>
    <property type="molecule type" value="Genomic_DNA"/>
</dbReference>
<evidence type="ECO:0000259" key="6">
    <source>
        <dbReference type="PROSITE" id="PS51186"/>
    </source>
</evidence>
<dbReference type="GO" id="GO:0016410">
    <property type="term" value="F:N-acyltransferase activity"/>
    <property type="evidence" value="ECO:0007669"/>
    <property type="project" value="TreeGrafter"/>
</dbReference>
<dbReference type="PROSITE" id="PS51186">
    <property type="entry name" value="GNAT"/>
    <property type="match status" value="1"/>
</dbReference>
<evidence type="ECO:0000256" key="2">
    <source>
        <dbReference type="ARBA" id="ARBA00005102"/>
    </source>
</evidence>
<dbReference type="SMART" id="SM01006">
    <property type="entry name" value="AlcB"/>
    <property type="match status" value="1"/>
</dbReference>
<proteinExistence type="predicted"/>
<dbReference type="GO" id="GO:0046677">
    <property type="term" value="P:response to antibiotic"/>
    <property type="evidence" value="ECO:0007669"/>
    <property type="project" value="UniProtKB-KW"/>
</dbReference>
<feature type="domain" description="N-acetyltransferase" evidence="6">
    <location>
        <begin position="1"/>
        <end position="164"/>
    </location>
</feature>
<gene>
    <name evidence="7" type="ORF">LX83_005505</name>
</gene>
<accession>A0AAE3GJM0</accession>
<evidence type="ECO:0000313" key="7">
    <source>
        <dbReference type="EMBL" id="MCP2168627.1"/>
    </source>
</evidence>
<sequence>MRPAEPDGADLALIHGWMHQPHVVEFWHQDWPLDRWRAELARQAGGQHSLPCLAELRGQPVAYLEVYRVALDRLAGHYPHGAHDLGVHVAIGEPDRTGRGLGTALLRAVADALFAADPACQRVVAEPDTRNARSVRAFTAAGFTAAGEVRFPEKTAALLVRAREPTA</sequence>
<evidence type="ECO:0000256" key="3">
    <source>
        <dbReference type="ARBA" id="ARBA00020586"/>
    </source>
</evidence>
<dbReference type="PANTHER" id="PTHR31438">
    <property type="entry name" value="LYSINE N-ACYLTRANSFERASE C17G9.06C-RELATED"/>
    <property type="match status" value="1"/>
</dbReference>
<keyword evidence="4" id="KW-0046">Antibiotic resistance</keyword>
<evidence type="ECO:0000256" key="5">
    <source>
        <dbReference type="ARBA" id="ARBA00031122"/>
    </source>
</evidence>
<name>A0AAE3GJM0_9PSEU</name>